<evidence type="ECO:0000256" key="15">
    <source>
        <dbReference type="RuleBase" id="RU000617"/>
    </source>
</evidence>
<dbReference type="InterPro" id="IPR012340">
    <property type="entry name" value="NA-bd_OB-fold"/>
</dbReference>
<evidence type="ECO:0000256" key="3">
    <source>
        <dbReference type="ARBA" id="ARBA00007572"/>
    </source>
</evidence>
<dbReference type="InterPro" id="IPR012310">
    <property type="entry name" value="DNA_ligase_ATP-dep_cent"/>
</dbReference>
<dbReference type="Gene3D" id="3.40.50.10190">
    <property type="entry name" value="BRCT domain"/>
    <property type="match status" value="1"/>
</dbReference>
<keyword evidence="4 15" id="KW-0436">Ligase</keyword>
<evidence type="ECO:0000313" key="20">
    <source>
        <dbReference type="EMBL" id="TIA90558.1"/>
    </source>
</evidence>
<dbReference type="Pfam" id="PF00501">
    <property type="entry name" value="AMP-binding"/>
    <property type="match status" value="2"/>
</dbReference>
<dbReference type="InterPro" id="IPR012309">
    <property type="entry name" value="DNA_ligase_ATP-dep_C"/>
</dbReference>
<dbReference type="Gene3D" id="1.10.3260.10">
    <property type="entry name" value="DNA ligase, ATP-dependent, N-terminal domain"/>
    <property type="match status" value="1"/>
</dbReference>
<keyword evidence="5" id="KW-0479">Metal-binding</keyword>
<dbReference type="InterPro" id="IPR000873">
    <property type="entry name" value="AMP-dep_synth/lig_dom"/>
</dbReference>
<evidence type="ECO:0000256" key="10">
    <source>
        <dbReference type="ARBA" id="ARBA00022842"/>
    </source>
</evidence>
<dbReference type="InterPro" id="IPR016059">
    <property type="entry name" value="DNA_ligase_ATP-dep_CS"/>
</dbReference>
<dbReference type="EMBL" id="SPNW01000018">
    <property type="protein sequence ID" value="TIA90558.1"/>
    <property type="molecule type" value="Genomic_DNA"/>
</dbReference>
<dbReference type="SUPFAM" id="SSF50249">
    <property type="entry name" value="Nucleic acid-binding proteins"/>
    <property type="match status" value="1"/>
</dbReference>
<gene>
    <name evidence="20" type="ORF">E3P99_01513</name>
</gene>
<dbReference type="GO" id="GO:0006310">
    <property type="term" value="P:DNA recombination"/>
    <property type="evidence" value="ECO:0007669"/>
    <property type="project" value="UniProtKB-KW"/>
</dbReference>
<dbReference type="Pfam" id="PF04679">
    <property type="entry name" value="DNA_ligase_A_C"/>
    <property type="match status" value="1"/>
</dbReference>
<dbReference type="InterPro" id="IPR029710">
    <property type="entry name" value="LIG4"/>
</dbReference>
<evidence type="ECO:0000256" key="13">
    <source>
        <dbReference type="ARBA" id="ARBA00023242"/>
    </source>
</evidence>
<feature type="compositionally biased region" description="Acidic residues" evidence="17">
    <location>
        <begin position="995"/>
        <end position="1004"/>
    </location>
</feature>
<dbReference type="OrthoDB" id="1700726at2759"/>
<dbReference type="CDD" id="cd07903">
    <property type="entry name" value="Adenylation_DNA_ligase_IV"/>
    <property type="match status" value="1"/>
</dbReference>
<feature type="domain" description="ATP-dependent DNA ligase family profile" evidence="18">
    <location>
        <begin position="380"/>
        <end position="504"/>
    </location>
</feature>
<accession>A0A4T0FQ61</accession>
<evidence type="ECO:0000256" key="8">
    <source>
        <dbReference type="ARBA" id="ARBA00022763"/>
    </source>
</evidence>
<dbReference type="PROSITE" id="PS00333">
    <property type="entry name" value="DNA_LIGASE_A2"/>
    <property type="match status" value="1"/>
</dbReference>
<evidence type="ECO:0000256" key="2">
    <source>
        <dbReference type="ARBA" id="ARBA00004123"/>
    </source>
</evidence>
<feature type="compositionally biased region" description="Polar residues" evidence="17">
    <location>
        <begin position="950"/>
        <end position="961"/>
    </location>
</feature>
<dbReference type="GO" id="GO:0032807">
    <property type="term" value="C:DNA ligase IV complex"/>
    <property type="evidence" value="ECO:0007669"/>
    <property type="project" value="TreeGrafter"/>
</dbReference>
<keyword evidence="13" id="KW-0539">Nucleus</keyword>
<evidence type="ECO:0000313" key="21">
    <source>
        <dbReference type="Proteomes" id="UP000310189"/>
    </source>
</evidence>
<dbReference type="Gene3D" id="2.40.50.140">
    <property type="entry name" value="Nucleic acid-binding proteins"/>
    <property type="match status" value="1"/>
</dbReference>
<keyword evidence="9 15" id="KW-0067">ATP-binding</keyword>
<feature type="domain" description="BRCT" evidence="19">
    <location>
        <begin position="671"/>
        <end position="762"/>
    </location>
</feature>
<dbReference type="NCBIfam" id="TIGR00574">
    <property type="entry name" value="dnl1"/>
    <property type="match status" value="1"/>
</dbReference>
<dbReference type="SUPFAM" id="SSF56801">
    <property type="entry name" value="Acetyl-CoA synthetase-like"/>
    <property type="match status" value="1"/>
</dbReference>
<dbReference type="InterPro" id="IPR042099">
    <property type="entry name" value="ANL_N_sf"/>
</dbReference>
<comment type="cofactor">
    <cofactor evidence="1">
        <name>Mg(2+)</name>
        <dbReference type="ChEBI" id="CHEBI:18420"/>
    </cofactor>
</comment>
<evidence type="ECO:0000256" key="17">
    <source>
        <dbReference type="SAM" id="MobiDB-lite"/>
    </source>
</evidence>
<keyword evidence="12 15" id="KW-0234">DNA repair</keyword>
<dbReference type="InterPro" id="IPR012308">
    <property type="entry name" value="DNA_ligase_ATP-dep_N"/>
</dbReference>
<evidence type="ECO:0000256" key="7">
    <source>
        <dbReference type="ARBA" id="ARBA00022741"/>
    </source>
</evidence>
<dbReference type="SUPFAM" id="SSF117018">
    <property type="entry name" value="ATP-dependent DNA ligase DNA-binding domain"/>
    <property type="match status" value="1"/>
</dbReference>
<dbReference type="Proteomes" id="UP000310189">
    <property type="component" value="Unassembled WGS sequence"/>
</dbReference>
<name>A0A4T0FQ61_9BASI</name>
<feature type="compositionally biased region" description="Basic and acidic residues" evidence="17">
    <location>
        <begin position="1045"/>
        <end position="1054"/>
    </location>
</feature>
<keyword evidence="21" id="KW-1185">Reference proteome</keyword>
<sequence>MTNENQGSSKNEIIKLEKDSSNYADYHGLERPGDVANTGSMKYAQLVNFFDNISAEKNVAMRYLKLVKLFDYHREHYGNDFYNLLRLMIPERERERHMFGIKETVLAKIYVELLGLSKKHRDGERLLTWKAPTATHTVSGDFASVLIDVMKTRVSYEHPSDFTIDQVNERLDALSRARSFQQKKDIMKDFARNCNLNEQFWLVRILLKNLKISIRERSILSRFHPDAYALFEVSTDLRTVAYKLYDHSIRLRDADSSVSLFQVFQPMLCKRNTIAEVQKKMPKGLWIVEEKMDGERIQLHKKGNRYKYWSRKAKDYTYLYGKSPQEGSLTPHIHSAFDKRVDEVVLDGEMLAYSGAIDGVLPFGTLKGSAKGANGTYPIFKVFDVLWVNGKDISEYPLKEREKTIHSIFTPIPTRIEHVSRWTVSDVHELKSSLERIILQKGEGLVVKSPISHYEYGGRSDKWIKLKPDYFDEMSDTTDLLVIGGNWSNSRNGVISTLFCALVDNRTESETADAAYITLARVGTGYTAQDLEIINRLFSQADTRKYTPASVYPGVKIGLETPDIIINPEQSFVVEIKASDINPSVQYPTGFTYRFPRFKRLRLDKGGDKQPVDPDAVFKWTEMEDMIQGLRASQKKHAQQKIESKVTKPTRKKQIISSRAVASVRADMQNCRSTLFEGCAFRILNGNNELEVKDLAILISERKGMVLSKIPKDAECPEPLLVIAGKATAVQVTQLIKMGRRSVLAADWLLDCVKHNCIVPLEGEDSERHWVYKCDSDADTITNTLRPFFVAPGQATANAPQGHSQGMLDEFAVEEINDLRFTQEPALQMDEPTVQSAEIEQESGGSETETENEHEHENDQASDDNGGEGEGENGDGDATIDEDMLSQANQAQQAPIAPPKPIYKQTSSTRTVTRHKGSTSNGFDDSSDEDGESGGNGAEAGHKHVEIAMQPTQPNTPSKNRLSALAAKPTESSPSSKDAAVKEEASPTSPVHDDVDPDLTLDEPVDTKTSGTPAKVSSTARVGSLSRRTRGDAFDSDSGTDIEDAPTKKTKQTEQVHANEVQRGDEQVEKQRSQHPQRHQEPVSAHSTSPENQQDHSKQVDARLNGSQGVTEETEVSPSDDPNKPLLNVVAYFDDYENAITNDLFPRPSLMGDMDWSGAVDKFTCLGGRSADLDDEKLTHIVIDNADKERVEELFERTKRPKYRKLTIPGSATANSTAIYKDALWGDNPRPDLGVKTTYDLFQYSLARAGDKNFLGHRPYNPSKGRFERYYEYQSYNEVAQRRTNLGSGISELVKQGKLGDSTQSGWTAGTWSKNCPEWQIADLSLHAYSRISVPLYDTLGNDSVEYVINHSEIRLVFTSSSHLPQLYKILQKCPTVKAVIVLDGLDEPGAPQDGARVPGQLSRADVLKLWAKNLDVGVYSLAESGYIGSSECMSDNTQSKSLARCTSTLTFLLCRLMSSLYPTPLALQAGRKEQSTRTAACAATYWVLRIVLLAPIAYTTGDILRLMEDLQIMQPEMMVTVPRVLNRIYAGIKHQMDTPGVKGSLLSRAVAAKVEKLHKTSDPTHMLWDKLIFNKIRQVLGGKIKIIITGSAPISPEVLDVLKVSLCIPIVEGYGLTEASICVRTIRDDPHSSGCVGPVVPGFEIKLKDVPEMNYYSTDQPYPRGEICIKSPSSMKEYYKDEAKTRETFTEDGFLLTGDIGQFDKQGRLKLIDRKKNIVKLAQGEFSGCFMGREFTLTAPSVHADSLRSYLVAVVVPDPIELSSIVGCDASDRQALDAAIASDKVRGLLMAEIDKASHHAGLKGFERIKAVHITNEQFTIDNGLLTPTLKVKGNEVASKYQSTIEALYKDNDKAAKL</sequence>
<feature type="compositionally biased region" description="Polar residues" evidence="17">
    <location>
        <begin position="1007"/>
        <end position="1021"/>
    </location>
</feature>
<dbReference type="GO" id="GO:0006303">
    <property type="term" value="P:double-strand break repair via nonhomologous end joining"/>
    <property type="evidence" value="ECO:0007669"/>
    <property type="project" value="TreeGrafter"/>
</dbReference>
<dbReference type="PANTHER" id="PTHR45997:SF1">
    <property type="entry name" value="DNA LIGASE 4"/>
    <property type="match status" value="1"/>
</dbReference>
<dbReference type="GO" id="GO:0003677">
    <property type="term" value="F:DNA binding"/>
    <property type="evidence" value="ECO:0007669"/>
    <property type="project" value="InterPro"/>
</dbReference>
<feature type="compositionally biased region" description="Acidic residues" evidence="17">
    <location>
        <begin position="860"/>
        <end position="884"/>
    </location>
</feature>
<evidence type="ECO:0000256" key="6">
    <source>
        <dbReference type="ARBA" id="ARBA00022737"/>
    </source>
</evidence>
<dbReference type="GO" id="GO:0071897">
    <property type="term" value="P:DNA biosynthetic process"/>
    <property type="evidence" value="ECO:0007669"/>
    <property type="project" value="InterPro"/>
</dbReference>
<keyword evidence="10" id="KW-0460">Magnesium</keyword>
<comment type="caution">
    <text evidence="20">The sequence shown here is derived from an EMBL/GenBank/DDBJ whole genome shotgun (WGS) entry which is preliminary data.</text>
</comment>
<dbReference type="EC" id="6.5.1.1" evidence="15"/>
<evidence type="ECO:0000256" key="11">
    <source>
        <dbReference type="ARBA" id="ARBA00023172"/>
    </source>
</evidence>
<evidence type="ECO:0000256" key="12">
    <source>
        <dbReference type="ARBA" id="ARBA00023204"/>
    </source>
</evidence>
<dbReference type="GO" id="GO:0005524">
    <property type="term" value="F:ATP binding"/>
    <property type="evidence" value="ECO:0007669"/>
    <property type="project" value="UniProtKB-KW"/>
</dbReference>
<dbReference type="PROSITE" id="PS50160">
    <property type="entry name" value="DNA_LIGASE_A3"/>
    <property type="match status" value="1"/>
</dbReference>
<evidence type="ECO:0000256" key="1">
    <source>
        <dbReference type="ARBA" id="ARBA00001946"/>
    </source>
</evidence>
<comment type="similarity">
    <text evidence="3 16">Belongs to the ATP-dependent DNA ligase family.</text>
</comment>
<dbReference type="SUPFAM" id="SSF52113">
    <property type="entry name" value="BRCT domain"/>
    <property type="match status" value="1"/>
</dbReference>
<keyword evidence="6" id="KW-0677">Repeat</keyword>
<dbReference type="PANTHER" id="PTHR45997">
    <property type="entry name" value="DNA LIGASE 4"/>
    <property type="match status" value="1"/>
</dbReference>
<evidence type="ECO:0000256" key="16">
    <source>
        <dbReference type="RuleBase" id="RU004196"/>
    </source>
</evidence>
<dbReference type="InterPro" id="IPR044125">
    <property type="entry name" value="Adenylation_DNA_ligase_IV"/>
</dbReference>
<dbReference type="GO" id="GO:0006297">
    <property type="term" value="P:nucleotide-excision repair, DNA gap filling"/>
    <property type="evidence" value="ECO:0007669"/>
    <property type="project" value="TreeGrafter"/>
</dbReference>
<dbReference type="GO" id="GO:0046872">
    <property type="term" value="F:metal ion binding"/>
    <property type="evidence" value="ECO:0007669"/>
    <property type="project" value="UniProtKB-KW"/>
</dbReference>
<dbReference type="Gene3D" id="3.40.50.12780">
    <property type="entry name" value="N-terminal domain of ligase-like"/>
    <property type="match status" value="2"/>
</dbReference>
<evidence type="ECO:0000256" key="14">
    <source>
        <dbReference type="ARBA" id="ARBA00034003"/>
    </source>
</evidence>
<proteinExistence type="inferred from homology"/>
<keyword evidence="11 15" id="KW-0233">DNA recombination</keyword>
<feature type="compositionally biased region" description="Acidic residues" evidence="17">
    <location>
        <begin position="1034"/>
        <end position="1044"/>
    </location>
</feature>
<evidence type="ECO:0000256" key="9">
    <source>
        <dbReference type="ARBA" id="ARBA00022840"/>
    </source>
</evidence>
<dbReference type="InterPro" id="IPR000977">
    <property type="entry name" value="DNA_ligase_ATP-dep"/>
</dbReference>
<keyword evidence="7 15" id="KW-0547">Nucleotide-binding</keyword>
<dbReference type="InterPro" id="IPR036599">
    <property type="entry name" value="DNA_ligase_N_sf"/>
</dbReference>
<dbReference type="InterPro" id="IPR036420">
    <property type="entry name" value="BRCT_dom_sf"/>
</dbReference>
<evidence type="ECO:0000256" key="4">
    <source>
        <dbReference type="ARBA" id="ARBA00022598"/>
    </source>
</evidence>
<dbReference type="GO" id="GO:0003910">
    <property type="term" value="F:DNA ligase (ATP) activity"/>
    <property type="evidence" value="ECO:0007669"/>
    <property type="project" value="UniProtKB-EC"/>
</dbReference>
<evidence type="ECO:0000259" key="18">
    <source>
        <dbReference type="PROSITE" id="PS50160"/>
    </source>
</evidence>
<dbReference type="PROSITE" id="PS00697">
    <property type="entry name" value="DNA_LIGASE_A1"/>
    <property type="match status" value="1"/>
</dbReference>
<dbReference type="Pfam" id="PF04675">
    <property type="entry name" value="DNA_ligase_A_N"/>
    <property type="match status" value="1"/>
</dbReference>
<reference evidence="20 21" key="1">
    <citation type="submission" date="2019-03" db="EMBL/GenBank/DDBJ databases">
        <title>Sequencing 23 genomes of Wallemia ichthyophaga.</title>
        <authorList>
            <person name="Gostincar C."/>
        </authorList>
    </citation>
    <scope>NUCLEOTIDE SEQUENCE [LARGE SCALE GENOMIC DNA]</scope>
    <source>
        <strain evidence="20 21">EXF-5753</strain>
    </source>
</reference>
<comment type="subcellular location">
    <subcellularLocation>
        <location evidence="2">Nucleus</location>
    </subcellularLocation>
</comment>
<evidence type="ECO:0000259" key="19">
    <source>
        <dbReference type="PROSITE" id="PS50172"/>
    </source>
</evidence>
<organism evidence="20 21">
    <name type="scientific">Wallemia hederae</name>
    <dbReference type="NCBI Taxonomy" id="1540922"/>
    <lineage>
        <taxon>Eukaryota</taxon>
        <taxon>Fungi</taxon>
        <taxon>Dikarya</taxon>
        <taxon>Basidiomycota</taxon>
        <taxon>Wallemiomycotina</taxon>
        <taxon>Wallemiomycetes</taxon>
        <taxon>Wallemiales</taxon>
        <taxon>Wallemiaceae</taxon>
        <taxon>Wallemia</taxon>
    </lineage>
</organism>
<feature type="compositionally biased region" description="Basic and acidic residues" evidence="17">
    <location>
        <begin position="1060"/>
        <end position="1072"/>
    </location>
</feature>
<dbReference type="Pfam" id="PF01068">
    <property type="entry name" value="DNA_ligase_A_M"/>
    <property type="match status" value="1"/>
</dbReference>
<dbReference type="InterPro" id="IPR001357">
    <property type="entry name" value="BRCT_dom"/>
</dbReference>
<evidence type="ECO:0000256" key="5">
    <source>
        <dbReference type="ARBA" id="ARBA00022723"/>
    </source>
</evidence>
<protein>
    <recommendedName>
        <fullName evidence="15">DNA ligase</fullName>
        <ecNumber evidence="15">6.5.1.1</ecNumber>
    </recommendedName>
</protein>
<comment type="catalytic activity">
    <reaction evidence="14 15">
        <text>ATP + (deoxyribonucleotide)n-3'-hydroxyl + 5'-phospho-(deoxyribonucleotide)m = (deoxyribonucleotide)n+m + AMP + diphosphate.</text>
        <dbReference type="EC" id="6.5.1.1"/>
    </reaction>
</comment>
<dbReference type="PROSITE" id="PS50172">
    <property type="entry name" value="BRCT"/>
    <property type="match status" value="1"/>
</dbReference>
<dbReference type="SUPFAM" id="SSF56091">
    <property type="entry name" value="DNA ligase/mRNA capping enzyme, catalytic domain"/>
    <property type="match status" value="1"/>
</dbReference>
<keyword evidence="8 15" id="KW-0227">DNA damage</keyword>
<dbReference type="Gene3D" id="3.30.470.30">
    <property type="entry name" value="DNA ligase/mRNA capping enzyme"/>
    <property type="match status" value="1"/>
</dbReference>
<feature type="region of interest" description="Disordered" evidence="17">
    <location>
        <begin position="827"/>
        <end position="1124"/>
    </location>
</feature>